<sequence length="177" mass="18975">MKRVNSGFLETILFVSKIIVPLMLGSLFLSVSSVWFLLLGPINWIGLPNTSDTSTSGPKGSNESSMVELSLLFTGLFLLVAAGVRSPKSSIPPIVIPLLVLPYGERSCFRSEGRRIGPTPTLRPRDSRYAGVGDPPLLIHPLPAVTASGDAPPPLAPLLLPLLQLGILDFCIDVDEY</sequence>
<keyword evidence="1" id="KW-0812">Transmembrane</keyword>
<evidence type="ECO:0000256" key="1">
    <source>
        <dbReference type="SAM" id="Phobius"/>
    </source>
</evidence>
<keyword evidence="1" id="KW-0472">Membrane</keyword>
<name>A0A1A9ZTP0_GLOPL</name>
<proteinExistence type="predicted"/>
<feature type="transmembrane region" description="Helical" evidence="1">
    <location>
        <begin position="12"/>
        <end position="45"/>
    </location>
</feature>
<dbReference type="VEuPathDB" id="VectorBase:GPAI024614"/>
<reference evidence="3" key="1">
    <citation type="submission" date="2014-03" db="EMBL/GenBank/DDBJ databases">
        <authorList>
            <person name="Aksoy S."/>
            <person name="Warren W."/>
            <person name="Wilson R.K."/>
        </authorList>
    </citation>
    <scope>NUCLEOTIDE SEQUENCE [LARGE SCALE GENOMIC DNA]</scope>
    <source>
        <strain evidence="3">IAEA</strain>
    </source>
</reference>
<dbReference type="EnsemblMetazoa" id="GPAI024614-RA">
    <property type="protein sequence ID" value="GPAI024614-PA"/>
    <property type="gene ID" value="GPAI024614"/>
</dbReference>
<evidence type="ECO:0000313" key="2">
    <source>
        <dbReference type="EnsemblMetazoa" id="GPAI024614-PA"/>
    </source>
</evidence>
<evidence type="ECO:0000313" key="3">
    <source>
        <dbReference type="Proteomes" id="UP000092445"/>
    </source>
</evidence>
<reference evidence="2" key="2">
    <citation type="submission" date="2020-05" db="UniProtKB">
        <authorList>
            <consortium name="EnsemblMetazoa"/>
        </authorList>
    </citation>
    <scope>IDENTIFICATION</scope>
    <source>
        <strain evidence="2">IAEA</strain>
    </source>
</reference>
<protein>
    <submittedName>
        <fullName evidence="2">Uncharacterized protein</fullName>
    </submittedName>
</protein>
<keyword evidence="1" id="KW-1133">Transmembrane helix</keyword>
<organism evidence="2 3">
    <name type="scientific">Glossina pallidipes</name>
    <name type="common">Tsetse fly</name>
    <dbReference type="NCBI Taxonomy" id="7398"/>
    <lineage>
        <taxon>Eukaryota</taxon>
        <taxon>Metazoa</taxon>
        <taxon>Ecdysozoa</taxon>
        <taxon>Arthropoda</taxon>
        <taxon>Hexapoda</taxon>
        <taxon>Insecta</taxon>
        <taxon>Pterygota</taxon>
        <taxon>Neoptera</taxon>
        <taxon>Endopterygota</taxon>
        <taxon>Diptera</taxon>
        <taxon>Brachycera</taxon>
        <taxon>Muscomorpha</taxon>
        <taxon>Hippoboscoidea</taxon>
        <taxon>Glossinidae</taxon>
        <taxon>Glossina</taxon>
    </lineage>
</organism>
<keyword evidence="3" id="KW-1185">Reference proteome</keyword>
<dbReference type="AlphaFoldDB" id="A0A1A9ZTP0"/>
<accession>A0A1A9ZTP0</accession>
<dbReference type="Proteomes" id="UP000092445">
    <property type="component" value="Unassembled WGS sequence"/>
</dbReference>